<dbReference type="Pfam" id="PF23559">
    <property type="entry name" value="WHD_DRP"/>
    <property type="match status" value="1"/>
</dbReference>
<evidence type="ECO:0000259" key="9">
    <source>
        <dbReference type="Pfam" id="PF25019"/>
    </source>
</evidence>
<proteinExistence type="predicted"/>
<dbReference type="PANTHER" id="PTHR36766:SF51">
    <property type="entry name" value="DISEASE RESISTANCE RPP13-LIKE PROTEIN 1"/>
    <property type="match status" value="1"/>
</dbReference>
<dbReference type="InterPro" id="IPR002182">
    <property type="entry name" value="NB-ARC"/>
</dbReference>
<evidence type="ECO:0000256" key="3">
    <source>
        <dbReference type="ARBA" id="ARBA00022741"/>
    </source>
</evidence>
<evidence type="ECO:0000259" key="7">
    <source>
        <dbReference type="Pfam" id="PF18052"/>
    </source>
</evidence>
<dbReference type="InterPro" id="IPR042197">
    <property type="entry name" value="Apaf_helical"/>
</dbReference>
<evidence type="ECO:0000256" key="2">
    <source>
        <dbReference type="ARBA" id="ARBA00022737"/>
    </source>
</evidence>
<dbReference type="InterPro" id="IPR036388">
    <property type="entry name" value="WH-like_DNA-bd_sf"/>
</dbReference>
<dbReference type="SUPFAM" id="SSF52058">
    <property type="entry name" value="L domain-like"/>
    <property type="match status" value="2"/>
</dbReference>
<dbReference type="GO" id="GO:0043531">
    <property type="term" value="F:ADP binding"/>
    <property type="evidence" value="ECO:0007669"/>
    <property type="project" value="InterPro"/>
</dbReference>
<dbReference type="GO" id="GO:0051707">
    <property type="term" value="P:response to other organism"/>
    <property type="evidence" value="ECO:0007669"/>
    <property type="project" value="UniProtKB-ARBA"/>
</dbReference>
<evidence type="ECO:0000259" key="6">
    <source>
        <dbReference type="Pfam" id="PF00931"/>
    </source>
</evidence>
<keyword evidence="2" id="KW-0677">Repeat</keyword>
<keyword evidence="3" id="KW-0547">Nucleotide-binding</keyword>
<keyword evidence="11" id="KW-1185">Reference proteome</keyword>
<dbReference type="FunFam" id="3.40.50.300:FF:001091">
    <property type="entry name" value="Probable disease resistance protein At1g61300"/>
    <property type="match status" value="1"/>
</dbReference>
<dbReference type="Proteomes" id="UP001163823">
    <property type="component" value="Chromosome 1"/>
</dbReference>
<evidence type="ECO:0000256" key="4">
    <source>
        <dbReference type="ARBA" id="ARBA00022821"/>
    </source>
</evidence>
<feature type="domain" description="Disease resistance N-terminal" evidence="7">
    <location>
        <begin position="2"/>
        <end position="39"/>
    </location>
</feature>
<dbReference type="SUPFAM" id="SSF52540">
    <property type="entry name" value="P-loop containing nucleoside triphosphate hydrolases"/>
    <property type="match status" value="1"/>
</dbReference>
<dbReference type="InterPro" id="IPR032675">
    <property type="entry name" value="LRR_dom_sf"/>
</dbReference>
<keyword evidence="4" id="KW-0611">Plant defense</keyword>
<reference evidence="10 11" key="1">
    <citation type="journal article" date="2023" name="Science">
        <title>Elucidation of the pathway for biosynthesis of saponin adjuvants from the soapbark tree.</title>
        <authorList>
            <person name="Reed J."/>
            <person name="Orme A."/>
            <person name="El-Demerdash A."/>
            <person name="Owen C."/>
            <person name="Martin L.B.B."/>
            <person name="Misra R.C."/>
            <person name="Kikuchi S."/>
            <person name="Rejzek M."/>
            <person name="Martin A.C."/>
            <person name="Harkess A."/>
            <person name="Leebens-Mack J."/>
            <person name="Louveau T."/>
            <person name="Stephenson M.J."/>
            <person name="Osbourn A."/>
        </authorList>
    </citation>
    <scope>NUCLEOTIDE SEQUENCE [LARGE SCALE GENOMIC DNA]</scope>
    <source>
        <strain evidence="10">S10</strain>
    </source>
</reference>
<dbReference type="Pfam" id="PF18052">
    <property type="entry name" value="Rx_N"/>
    <property type="match status" value="1"/>
</dbReference>
<name>A0AAD7VNN0_QUISA</name>
<comment type="caution">
    <text evidence="10">The sequence shown here is derived from an EMBL/GenBank/DDBJ whole genome shotgun (WGS) entry which is preliminary data.</text>
</comment>
<dbReference type="Pfam" id="PF25019">
    <property type="entry name" value="LRR_R13L1-DRL21"/>
    <property type="match status" value="1"/>
</dbReference>
<dbReference type="EMBL" id="JARAOO010000001">
    <property type="protein sequence ID" value="KAJ7982300.1"/>
    <property type="molecule type" value="Genomic_DNA"/>
</dbReference>
<dbReference type="Gene3D" id="1.10.8.430">
    <property type="entry name" value="Helical domain of apoptotic protease-activating factors"/>
    <property type="match status" value="1"/>
</dbReference>
<dbReference type="Pfam" id="PF00931">
    <property type="entry name" value="NB-ARC"/>
    <property type="match status" value="1"/>
</dbReference>
<evidence type="ECO:0000313" key="10">
    <source>
        <dbReference type="EMBL" id="KAJ7982300.1"/>
    </source>
</evidence>
<evidence type="ECO:0000313" key="11">
    <source>
        <dbReference type="Proteomes" id="UP001163823"/>
    </source>
</evidence>
<gene>
    <name evidence="10" type="ORF">O6P43_001441</name>
</gene>
<keyword evidence="5" id="KW-0067">ATP-binding</keyword>
<dbReference type="InterPro" id="IPR041118">
    <property type="entry name" value="Rx_N"/>
</dbReference>
<feature type="domain" description="NB-ARC" evidence="6">
    <location>
        <begin position="122"/>
        <end position="291"/>
    </location>
</feature>
<evidence type="ECO:0000256" key="5">
    <source>
        <dbReference type="ARBA" id="ARBA00022840"/>
    </source>
</evidence>
<dbReference type="PROSITE" id="PS51450">
    <property type="entry name" value="LRR"/>
    <property type="match status" value="1"/>
</dbReference>
<dbReference type="InterPro" id="IPR027417">
    <property type="entry name" value="P-loop_NTPase"/>
</dbReference>
<keyword evidence="1" id="KW-0433">Leucine-rich repeat</keyword>
<dbReference type="PRINTS" id="PR00364">
    <property type="entry name" value="DISEASERSIST"/>
</dbReference>
<sequence>MRDPNVKAWLNEVKDAVYEAEDLLYEIETEVSQIKPEAQFETTTSKVRKFFTNVSVNPFEQNVISKLQKILKNLEFLANQVQLLELRKGIGVGDGVGAKLSQRLPSSSLVDISSIYGRENDKELITKLLLSDDANANHPPVNTIVGMGGLGKTTLAQIVYNDKRMKDQFDLKAWVCVSEEFDVRWVTRAVLEAFTLSNDDTRDLNTLQVKLKEILTGKKFLLVLDDVWNENHSNWEVLRSPFSYGAPGSKILVTTRIERVASTMCSAEIYHLKQLPEEDCWMLFAAHAFHKGDPLSNPSLEAIGKKIVNKCKGLPLALKTLGSVLRTRLFPREWENILTSDVWNIPYNESNIIPALSLSYHYLPSHLKRCFAYCSLFPKDYEFNKEDLVMLWMAESFLHKPQSNQRIEDVGDEYFHDLLSRCFFQQSSGDRSRFVMHDLLNDLAKFVSGDFCFRLDVDEARYIPKKTRHFSYLRFRNEASNRFETLYNADRLRTFLPLSLYQGKLFCWMQSKVAQDLLSTSKCLRSLSFSGYLNIVELPDSIGSLKHLRYLDLSQTGIKRLPDSTCLLYNLQTLKLNECKSLEELPSEMHRLLNLRHLNLVGTSLNKKPLHLGKLKNLQTLTSFYVGNCSGSNIKELGQLNNLRGQLSVMLLQNVNLPMDAAVAYMKKKKYLETLELGWSERNEDSQMERDVLERLQPHENLKRLTIRGYGGTTFPNWSGDGSLSNVISLELRDCKYCFSLPPLGRLPSLKELSVWGLDGVMAVGAEFYRNNSSSTVQPFASLEILEFGKMAAWEEWCCFEGQSKGGAFPHLRELRIKECPKLRGQLPQLLPCLSNLLIEECQLLESSIPRAPVIRSVALKECKRLLLEHLPSSLTMIRINGSGVPDSLLGKLLLNNPSIERLEINHCPEVELPMCHCYTSLQSLWIVDSCDSLSSFSLNFFPKLSDLHLYECNHLETLSNSDEDQQFITSLFHLDICDCPELVSFGKGGFYAPILEKCHIAQMENLKSLPEGMYTLFPSLQELGLVNCPLLETFPGGLPLNISRLSINGCPRLIASCMDWGLNRLDSLKYLCISGGYDNFESFPEEGLLPTSLSVIVLSRCCNLKSIHYKGLLQVKSLQRLRIDNCPNLQGLPEEGLPRSLLVLNIRDNCPLVAQRCQKEKGEDWHKIAHIPCLKIDGEIIT</sequence>
<feature type="domain" description="R13L1/DRL21-like LRR repeat region" evidence="9">
    <location>
        <begin position="634"/>
        <end position="756"/>
    </location>
</feature>
<protein>
    <submittedName>
        <fullName evidence="10">Disease resistance protein</fullName>
    </submittedName>
</protein>
<dbReference type="InterPro" id="IPR058922">
    <property type="entry name" value="WHD_DRP"/>
</dbReference>
<dbReference type="Gene3D" id="3.40.50.300">
    <property type="entry name" value="P-loop containing nucleotide triphosphate hydrolases"/>
    <property type="match status" value="1"/>
</dbReference>
<dbReference type="GO" id="GO:0006952">
    <property type="term" value="P:defense response"/>
    <property type="evidence" value="ECO:0007669"/>
    <property type="project" value="UniProtKB-KW"/>
</dbReference>
<dbReference type="KEGG" id="qsa:O6P43_001441"/>
<evidence type="ECO:0000259" key="8">
    <source>
        <dbReference type="Pfam" id="PF23559"/>
    </source>
</evidence>
<accession>A0AAD7VNN0</accession>
<dbReference type="InterPro" id="IPR001611">
    <property type="entry name" value="Leu-rich_rpt"/>
</dbReference>
<organism evidence="10 11">
    <name type="scientific">Quillaja saponaria</name>
    <name type="common">Soap bark tree</name>
    <dbReference type="NCBI Taxonomy" id="32244"/>
    <lineage>
        <taxon>Eukaryota</taxon>
        <taxon>Viridiplantae</taxon>
        <taxon>Streptophyta</taxon>
        <taxon>Embryophyta</taxon>
        <taxon>Tracheophyta</taxon>
        <taxon>Spermatophyta</taxon>
        <taxon>Magnoliopsida</taxon>
        <taxon>eudicotyledons</taxon>
        <taxon>Gunneridae</taxon>
        <taxon>Pentapetalae</taxon>
        <taxon>rosids</taxon>
        <taxon>fabids</taxon>
        <taxon>Fabales</taxon>
        <taxon>Quillajaceae</taxon>
        <taxon>Quillaja</taxon>
    </lineage>
</organism>
<evidence type="ECO:0000256" key="1">
    <source>
        <dbReference type="ARBA" id="ARBA00022614"/>
    </source>
</evidence>
<dbReference type="Gene3D" id="1.20.5.4130">
    <property type="match status" value="1"/>
</dbReference>
<dbReference type="Gene3D" id="1.10.10.10">
    <property type="entry name" value="Winged helix-like DNA-binding domain superfamily/Winged helix DNA-binding domain"/>
    <property type="match status" value="1"/>
</dbReference>
<feature type="domain" description="Disease resistance protein winged helix" evidence="8">
    <location>
        <begin position="376"/>
        <end position="444"/>
    </location>
</feature>
<dbReference type="GO" id="GO:0005524">
    <property type="term" value="F:ATP binding"/>
    <property type="evidence" value="ECO:0007669"/>
    <property type="project" value="UniProtKB-KW"/>
</dbReference>
<dbReference type="InterPro" id="IPR056789">
    <property type="entry name" value="LRR_R13L1-DRL21"/>
</dbReference>
<dbReference type="PANTHER" id="PTHR36766">
    <property type="entry name" value="PLANT BROAD-SPECTRUM MILDEW RESISTANCE PROTEIN RPW8"/>
    <property type="match status" value="1"/>
</dbReference>
<dbReference type="FunFam" id="1.10.10.10:FF:000322">
    <property type="entry name" value="Probable disease resistance protein At1g63360"/>
    <property type="match status" value="1"/>
</dbReference>
<dbReference type="Gene3D" id="3.80.10.10">
    <property type="entry name" value="Ribonuclease Inhibitor"/>
    <property type="match status" value="2"/>
</dbReference>
<dbReference type="AlphaFoldDB" id="A0AAD7VNN0"/>